<evidence type="ECO:0000256" key="6">
    <source>
        <dbReference type="ARBA" id="ARBA00022777"/>
    </source>
</evidence>
<dbReference type="InterPro" id="IPR005946">
    <property type="entry name" value="Rib-P_diPkinase"/>
</dbReference>
<dbReference type="Proteomes" id="UP000326725">
    <property type="component" value="Unassembled WGS sequence"/>
</dbReference>
<name>A0A5K1I5Y2_9GAMM</name>
<keyword evidence="12" id="KW-1185">Reference proteome</keyword>
<reference evidence="11 12" key="1">
    <citation type="submission" date="2019-09" db="EMBL/GenBank/DDBJ databases">
        <authorList>
            <person name="Criscuolo A."/>
        </authorList>
    </citation>
    <scope>NUCLEOTIDE SEQUENCE [LARGE SCALE GENOMIC DNA]</scope>
    <source>
        <strain evidence="12">3(2)</strain>
    </source>
</reference>
<dbReference type="InterPro" id="IPR000836">
    <property type="entry name" value="PRTase_dom"/>
</dbReference>
<evidence type="ECO:0000256" key="1">
    <source>
        <dbReference type="ARBA" id="ARBA00013247"/>
    </source>
</evidence>
<dbReference type="GO" id="GO:0000287">
    <property type="term" value="F:magnesium ion binding"/>
    <property type="evidence" value="ECO:0007669"/>
    <property type="project" value="InterPro"/>
</dbReference>
<dbReference type="FunFam" id="3.40.50.2020:FF:000007">
    <property type="entry name" value="Ribose-phosphate pyrophosphokinase"/>
    <property type="match status" value="1"/>
</dbReference>
<organism evidence="11 12">
    <name type="scientific">Halomonas lysinitropha</name>
    <dbReference type="NCBI Taxonomy" id="2607506"/>
    <lineage>
        <taxon>Bacteria</taxon>
        <taxon>Pseudomonadati</taxon>
        <taxon>Pseudomonadota</taxon>
        <taxon>Gammaproteobacteria</taxon>
        <taxon>Oceanospirillales</taxon>
        <taxon>Halomonadaceae</taxon>
        <taxon>Halomonas</taxon>
    </lineage>
</organism>
<dbReference type="GO" id="GO:0006015">
    <property type="term" value="P:5-phosphoribose 1-diphosphate biosynthetic process"/>
    <property type="evidence" value="ECO:0007669"/>
    <property type="project" value="TreeGrafter"/>
</dbReference>
<dbReference type="InterPro" id="IPR029099">
    <property type="entry name" value="Pribosyltran_N"/>
</dbReference>
<dbReference type="SUPFAM" id="SSF53271">
    <property type="entry name" value="PRTase-like"/>
    <property type="match status" value="2"/>
</dbReference>
<evidence type="ECO:0000259" key="10">
    <source>
        <dbReference type="Pfam" id="PF13793"/>
    </source>
</evidence>
<sequence>MLRSMKLFSLSASHPFGDKVAQSLGISLAEHEERDFEDGEHKARPLESVRGEDVYVLQSLNGDPEQGVNERLCRLLFFLGAVRDAGARRVTAVIPYMAYARKDRRTKSRDPLTSRYLAMLLEAMGIDGVMTLDVHNPAAFQNAFRCPTHTLDTRRLFAEHMRERCGDGPVVVASPDPGGVKRAQGFKEMLEPLLDREVGAAYMEKRRSEGKVSGTLLTGEVEGATVLVVDDLVSSGGTLLRAAQACLDRGARTVVGLAAHGLFVGDADRVVSDPQLATLIVTDTVPPTRLDADVASQHLEVVSAAPLFAEAIRRVHENGSLTELLEGPS</sequence>
<dbReference type="CDD" id="cd06223">
    <property type="entry name" value="PRTases_typeI"/>
    <property type="match status" value="1"/>
</dbReference>
<keyword evidence="3" id="KW-0479">Metal-binding</keyword>
<evidence type="ECO:0000313" key="12">
    <source>
        <dbReference type="Proteomes" id="UP000326725"/>
    </source>
</evidence>
<proteinExistence type="predicted"/>
<dbReference type="InterPro" id="IPR029057">
    <property type="entry name" value="PRTase-like"/>
</dbReference>
<evidence type="ECO:0000256" key="7">
    <source>
        <dbReference type="ARBA" id="ARBA00022840"/>
    </source>
</evidence>
<evidence type="ECO:0000313" key="11">
    <source>
        <dbReference type="EMBL" id="VVZ95578.1"/>
    </source>
</evidence>
<dbReference type="SMART" id="SM01400">
    <property type="entry name" value="Pribosyltran_N"/>
    <property type="match status" value="1"/>
</dbReference>
<evidence type="ECO:0000256" key="3">
    <source>
        <dbReference type="ARBA" id="ARBA00022723"/>
    </source>
</evidence>
<keyword evidence="4" id="KW-0545">Nucleotide biosynthesis</keyword>
<dbReference type="Pfam" id="PF13793">
    <property type="entry name" value="Pribosyltran_N"/>
    <property type="match status" value="1"/>
</dbReference>
<dbReference type="GO" id="GO:0004749">
    <property type="term" value="F:ribose phosphate diphosphokinase activity"/>
    <property type="evidence" value="ECO:0007669"/>
    <property type="project" value="UniProtKB-EC"/>
</dbReference>
<evidence type="ECO:0000256" key="9">
    <source>
        <dbReference type="ARBA" id="ARBA00049535"/>
    </source>
</evidence>
<dbReference type="Pfam" id="PF14572">
    <property type="entry name" value="Pribosyl_synth"/>
    <property type="match status" value="1"/>
</dbReference>
<protein>
    <recommendedName>
        <fullName evidence="1">ribose-phosphate diphosphokinase</fullName>
        <ecNumber evidence="1">2.7.6.1</ecNumber>
    </recommendedName>
</protein>
<dbReference type="GO" id="GO:0002189">
    <property type="term" value="C:ribose phosphate diphosphokinase complex"/>
    <property type="evidence" value="ECO:0007669"/>
    <property type="project" value="TreeGrafter"/>
</dbReference>
<evidence type="ECO:0000256" key="8">
    <source>
        <dbReference type="ARBA" id="ARBA00022842"/>
    </source>
</evidence>
<keyword evidence="5" id="KW-0547">Nucleotide-binding</keyword>
<keyword evidence="7" id="KW-0067">ATP-binding</keyword>
<evidence type="ECO:0000256" key="4">
    <source>
        <dbReference type="ARBA" id="ARBA00022727"/>
    </source>
</evidence>
<evidence type="ECO:0000256" key="2">
    <source>
        <dbReference type="ARBA" id="ARBA00022679"/>
    </source>
</evidence>
<dbReference type="GO" id="GO:0005524">
    <property type="term" value="F:ATP binding"/>
    <property type="evidence" value="ECO:0007669"/>
    <property type="project" value="UniProtKB-KW"/>
</dbReference>
<keyword evidence="2 11" id="KW-0808">Transferase</keyword>
<dbReference type="PANTHER" id="PTHR10210:SF32">
    <property type="entry name" value="RIBOSE-PHOSPHATE PYROPHOSPHOKINASE 2"/>
    <property type="match status" value="1"/>
</dbReference>
<dbReference type="GO" id="GO:0005737">
    <property type="term" value="C:cytoplasm"/>
    <property type="evidence" value="ECO:0007669"/>
    <property type="project" value="TreeGrafter"/>
</dbReference>
<keyword evidence="8" id="KW-0460">Magnesium</keyword>
<dbReference type="PANTHER" id="PTHR10210">
    <property type="entry name" value="RIBOSE-PHOSPHATE DIPHOSPHOKINASE FAMILY MEMBER"/>
    <property type="match status" value="1"/>
</dbReference>
<feature type="domain" description="Ribose-phosphate pyrophosphokinase N-terminal" evidence="10">
    <location>
        <begin position="5"/>
        <end position="125"/>
    </location>
</feature>
<evidence type="ECO:0000256" key="5">
    <source>
        <dbReference type="ARBA" id="ARBA00022741"/>
    </source>
</evidence>
<dbReference type="EMBL" id="CABVOU010000031">
    <property type="protein sequence ID" value="VVZ95578.1"/>
    <property type="molecule type" value="Genomic_DNA"/>
</dbReference>
<dbReference type="EC" id="2.7.6.1" evidence="1"/>
<dbReference type="AlphaFoldDB" id="A0A5K1I5Y2"/>
<dbReference type="GO" id="GO:0006164">
    <property type="term" value="P:purine nucleotide biosynthetic process"/>
    <property type="evidence" value="ECO:0007669"/>
    <property type="project" value="TreeGrafter"/>
</dbReference>
<gene>
    <name evidence="11" type="primary">prs2</name>
    <name evidence="11" type="ORF">HALO32_01651</name>
</gene>
<dbReference type="NCBIfam" id="TIGR01251">
    <property type="entry name" value="ribP_PPkin"/>
    <property type="match status" value="1"/>
</dbReference>
<accession>A0A5K1I5Y2</accession>
<comment type="catalytic activity">
    <reaction evidence="9">
        <text>D-ribose 5-phosphate + ATP = 5-phospho-alpha-D-ribose 1-diphosphate + AMP + H(+)</text>
        <dbReference type="Rhea" id="RHEA:15609"/>
        <dbReference type="ChEBI" id="CHEBI:15378"/>
        <dbReference type="ChEBI" id="CHEBI:30616"/>
        <dbReference type="ChEBI" id="CHEBI:58017"/>
        <dbReference type="ChEBI" id="CHEBI:78346"/>
        <dbReference type="ChEBI" id="CHEBI:456215"/>
        <dbReference type="EC" id="2.7.6.1"/>
    </reaction>
</comment>
<keyword evidence="6 11" id="KW-0418">Kinase</keyword>
<dbReference type="Gene3D" id="3.40.50.2020">
    <property type="match status" value="2"/>
</dbReference>
<dbReference type="GO" id="GO:0016301">
    <property type="term" value="F:kinase activity"/>
    <property type="evidence" value="ECO:0007669"/>
    <property type="project" value="UniProtKB-KW"/>
</dbReference>